<proteinExistence type="inferred from homology"/>
<feature type="binding site" evidence="8">
    <location>
        <position position="193"/>
    </location>
    <ligand>
        <name>FAD</name>
        <dbReference type="ChEBI" id="CHEBI:57692"/>
    </ligand>
</feature>
<evidence type="ECO:0000256" key="2">
    <source>
        <dbReference type="ARBA" id="ARBA00004370"/>
    </source>
</evidence>
<evidence type="ECO:0000256" key="9">
    <source>
        <dbReference type="SAM" id="MobiDB-lite"/>
    </source>
</evidence>
<feature type="binding site" evidence="8">
    <location>
        <position position="203"/>
    </location>
    <ligand>
        <name>FAD</name>
        <dbReference type="ChEBI" id="CHEBI:57692"/>
    </ligand>
</feature>
<feature type="compositionally biased region" description="Polar residues" evidence="9">
    <location>
        <begin position="378"/>
        <end position="393"/>
    </location>
</feature>
<evidence type="ECO:0000256" key="8">
    <source>
        <dbReference type="PIRSR" id="PIRSR601834-1"/>
    </source>
</evidence>
<feature type="transmembrane region" description="Helical" evidence="10">
    <location>
        <begin position="84"/>
        <end position="104"/>
    </location>
</feature>
<keyword evidence="13" id="KW-1185">Reference proteome</keyword>
<dbReference type="Gene3D" id="3.40.50.80">
    <property type="entry name" value="Nucleotide-binding domain of ferredoxin-NADP reductase (FNR) module"/>
    <property type="match status" value="1"/>
</dbReference>
<dbReference type="SUPFAM" id="SSF63380">
    <property type="entry name" value="Riboflavin synthase domain-like"/>
    <property type="match status" value="1"/>
</dbReference>
<keyword evidence="6" id="KW-0560">Oxidoreductase</keyword>
<evidence type="ECO:0000313" key="12">
    <source>
        <dbReference type="EMBL" id="ETN40602.1"/>
    </source>
</evidence>
<feature type="binding site" evidence="8">
    <location>
        <position position="174"/>
    </location>
    <ligand>
        <name>FAD</name>
        <dbReference type="ChEBI" id="CHEBI:57692"/>
    </ligand>
</feature>
<dbReference type="InterPro" id="IPR017938">
    <property type="entry name" value="Riboflavin_synthase-like_b-brl"/>
</dbReference>
<name>W2RVX2_CYPE1</name>
<dbReference type="PROSITE" id="PS51384">
    <property type="entry name" value="FAD_FR"/>
    <property type="match status" value="1"/>
</dbReference>
<keyword evidence="5 8" id="KW-0274">FAD</keyword>
<evidence type="ECO:0000256" key="1">
    <source>
        <dbReference type="ARBA" id="ARBA00001974"/>
    </source>
</evidence>
<dbReference type="Proteomes" id="UP000030752">
    <property type="component" value="Unassembled WGS sequence"/>
</dbReference>
<dbReference type="PANTHER" id="PTHR19370">
    <property type="entry name" value="NADH-CYTOCHROME B5 REDUCTASE"/>
    <property type="match status" value="1"/>
</dbReference>
<evidence type="ECO:0000259" key="11">
    <source>
        <dbReference type="PROSITE" id="PS51384"/>
    </source>
</evidence>
<keyword evidence="4 8" id="KW-0285">Flavoprotein</keyword>
<dbReference type="InterPro" id="IPR008333">
    <property type="entry name" value="Cbr1-like_FAD-bd_dom"/>
</dbReference>
<dbReference type="GO" id="GO:0016491">
    <property type="term" value="F:oxidoreductase activity"/>
    <property type="evidence" value="ECO:0007669"/>
    <property type="project" value="UniProtKB-KW"/>
</dbReference>
<dbReference type="PRINTS" id="PR00406">
    <property type="entry name" value="CYTB5RDTASE"/>
</dbReference>
<dbReference type="OrthoDB" id="432685at2759"/>
<dbReference type="Pfam" id="PF00970">
    <property type="entry name" value="FAD_binding_6"/>
    <property type="match status" value="1"/>
</dbReference>
<keyword evidence="7 10" id="KW-0472">Membrane</keyword>
<keyword evidence="10" id="KW-0812">Transmembrane</keyword>
<comment type="cofactor">
    <cofactor evidence="1 8">
        <name>FAD</name>
        <dbReference type="ChEBI" id="CHEBI:57692"/>
    </cofactor>
</comment>
<dbReference type="RefSeq" id="XP_008717445.1">
    <property type="nucleotide sequence ID" value="XM_008719223.1"/>
</dbReference>
<comment type="similarity">
    <text evidence="3">Belongs to the flavoprotein pyridine nucleotide cytochrome reductase family.</text>
</comment>
<keyword evidence="10" id="KW-1133">Transmembrane helix</keyword>
<dbReference type="GO" id="GO:0005739">
    <property type="term" value="C:mitochondrion"/>
    <property type="evidence" value="ECO:0007669"/>
    <property type="project" value="TreeGrafter"/>
</dbReference>
<feature type="compositionally biased region" description="Low complexity" evidence="9">
    <location>
        <begin position="361"/>
        <end position="377"/>
    </location>
</feature>
<dbReference type="STRING" id="1220924.W2RVX2"/>
<feature type="region of interest" description="Disordered" evidence="9">
    <location>
        <begin position="361"/>
        <end position="393"/>
    </location>
</feature>
<dbReference type="EMBL" id="KB822720">
    <property type="protein sequence ID" value="ETN40602.1"/>
    <property type="molecule type" value="Genomic_DNA"/>
</dbReference>
<dbReference type="GeneID" id="19972218"/>
<feature type="binding site" evidence="8">
    <location>
        <position position="202"/>
    </location>
    <ligand>
        <name>FAD</name>
        <dbReference type="ChEBI" id="CHEBI:57692"/>
    </ligand>
</feature>
<evidence type="ECO:0000256" key="3">
    <source>
        <dbReference type="ARBA" id="ARBA00006105"/>
    </source>
</evidence>
<dbReference type="GO" id="GO:0016020">
    <property type="term" value="C:membrane"/>
    <property type="evidence" value="ECO:0007669"/>
    <property type="project" value="UniProtKB-SubCell"/>
</dbReference>
<dbReference type="Gene3D" id="2.40.30.10">
    <property type="entry name" value="Translation factors"/>
    <property type="match status" value="1"/>
</dbReference>
<dbReference type="eggNOG" id="KOG0534">
    <property type="taxonomic scope" value="Eukaryota"/>
</dbReference>
<dbReference type="InterPro" id="IPR017927">
    <property type="entry name" value="FAD-bd_FR_type"/>
</dbReference>
<dbReference type="CDD" id="cd06183">
    <property type="entry name" value="cyt_b5_reduct_like"/>
    <property type="match status" value="1"/>
</dbReference>
<protein>
    <recommendedName>
        <fullName evidence="11">FAD-binding FR-type domain-containing protein</fullName>
    </recommendedName>
</protein>
<feature type="domain" description="FAD-binding FR-type" evidence="11">
    <location>
        <begin position="118"/>
        <end position="227"/>
    </location>
</feature>
<organism evidence="12 13">
    <name type="scientific">Cyphellophora europaea (strain CBS 101466)</name>
    <name type="common">Phialophora europaea</name>
    <dbReference type="NCBI Taxonomy" id="1220924"/>
    <lineage>
        <taxon>Eukaryota</taxon>
        <taxon>Fungi</taxon>
        <taxon>Dikarya</taxon>
        <taxon>Ascomycota</taxon>
        <taxon>Pezizomycotina</taxon>
        <taxon>Eurotiomycetes</taxon>
        <taxon>Chaetothyriomycetidae</taxon>
        <taxon>Chaetothyriales</taxon>
        <taxon>Cyphellophoraceae</taxon>
        <taxon>Cyphellophora</taxon>
    </lineage>
</organism>
<dbReference type="InterPro" id="IPR039261">
    <property type="entry name" value="FNR_nucleotide-bd"/>
</dbReference>
<evidence type="ECO:0000256" key="10">
    <source>
        <dbReference type="SAM" id="Phobius"/>
    </source>
</evidence>
<reference evidence="12 13" key="1">
    <citation type="submission" date="2013-03" db="EMBL/GenBank/DDBJ databases">
        <title>The Genome Sequence of Phialophora europaea CBS 101466.</title>
        <authorList>
            <consortium name="The Broad Institute Genomics Platform"/>
            <person name="Cuomo C."/>
            <person name="de Hoog S."/>
            <person name="Gorbushina A."/>
            <person name="Walker B."/>
            <person name="Young S.K."/>
            <person name="Zeng Q."/>
            <person name="Gargeya S."/>
            <person name="Fitzgerald M."/>
            <person name="Haas B."/>
            <person name="Abouelleil A."/>
            <person name="Allen A.W."/>
            <person name="Alvarado L."/>
            <person name="Arachchi H.M."/>
            <person name="Berlin A.M."/>
            <person name="Chapman S.B."/>
            <person name="Gainer-Dewar J."/>
            <person name="Goldberg J."/>
            <person name="Griggs A."/>
            <person name="Gujja S."/>
            <person name="Hansen M."/>
            <person name="Howarth C."/>
            <person name="Imamovic A."/>
            <person name="Ireland A."/>
            <person name="Larimer J."/>
            <person name="McCowan C."/>
            <person name="Murphy C."/>
            <person name="Pearson M."/>
            <person name="Poon T.W."/>
            <person name="Priest M."/>
            <person name="Roberts A."/>
            <person name="Saif S."/>
            <person name="Shea T."/>
            <person name="Sisk P."/>
            <person name="Sykes S."/>
            <person name="Wortman J."/>
            <person name="Nusbaum C."/>
            <person name="Birren B."/>
        </authorList>
    </citation>
    <scope>NUCLEOTIDE SEQUENCE [LARGE SCALE GENOMIC DNA]</scope>
    <source>
        <strain evidence="12 13">CBS 101466</strain>
    </source>
</reference>
<dbReference type="PANTHER" id="PTHR19370:SF189">
    <property type="entry name" value="CYTOCHROME C MITOCHONDRIAL IMPORT FACTOR CYC2"/>
    <property type="match status" value="1"/>
</dbReference>
<gene>
    <name evidence="12" type="ORF">HMPREF1541_04879</name>
</gene>
<evidence type="ECO:0000256" key="4">
    <source>
        <dbReference type="ARBA" id="ARBA00022630"/>
    </source>
</evidence>
<dbReference type="HOGENOM" id="CLU_003827_6_0_1"/>
<accession>W2RVX2</accession>
<dbReference type="InParanoid" id="W2RVX2"/>
<dbReference type="SUPFAM" id="SSF52343">
    <property type="entry name" value="Ferredoxin reductase-like, C-terminal NADP-linked domain"/>
    <property type="match status" value="1"/>
</dbReference>
<dbReference type="VEuPathDB" id="FungiDB:HMPREF1541_04879"/>
<sequence length="447" mass="49311">MLTEARQTHDHAWMKSIEHDYAGEFENARAQLDFDLGKTKIPPGLREDFMQRKRASRQQRQHHEYFGDAAATVSKPRRSRWRVIGLWFLFGGGALMGLYGMIVVGRRKVLNSEIDSPTTFRGYKLMKKERVSSTASIFHLNPMFGKDTQSAINNLAARGLSSFELKQPQIQVVRAYTPLPENQPSDETGLRFLVRHEPNGEVSSWLHRLPLNSQIEMRGPQVEVSISEGTQRMIFLAGGTGIAPALQAASLLLRPPGSPAAPEEGLANAKTIHILWACRRREDCEGGVSDLKPASLAGRLGWFGPSRTPGKVNQGLIVQELEAFKTRFPGQVSVSYFVDEESTFITEDSIRETFKRITPAPLSTSAASTPQTPSSTPVSWPQDRNSSAPPTQVFVSGPDGFVGALAGPKVWAGGREEQGPLRGILGKLLLHDKSFKEQVGQVGVYKI</sequence>
<evidence type="ECO:0000313" key="13">
    <source>
        <dbReference type="Proteomes" id="UP000030752"/>
    </source>
</evidence>
<feature type="binding site" evidence="8">
    <location>
        <position position="176"/>
    </location>
    <ligand>
        <name>FAD</name>
        <dbReference type="ChEBI" id="CHEBI:57692"/>
    </ligand>
</feature>
<comment type="subcellular location">
    <subcellularLocation>
        <location evidence="2">Membrane</location>
    </subcellularLocation>
</comment>
<evidence type="ECO:0000256" key="7">
    <source>
        <dbReference type="ARBA" id="ARBA00023136"/>
    </source>
</evidence>
<dbReference type="AlphaFoldDB" id="W2RVX2"/>
<dbReference type="InterPro" id="IPR001834">
    <property type="entry name" value="CBR-like"/>
</dbReference>
<evidence type="ECO:0000256" key="5">
    <source>
        <dbReference type="ARBA" id="ARBA00022827"/>
    </source>
</evidence>
<evidence type="ECO:0000256" key="6">
    <source>
        <dbReference type="ARBA" id="ARBA00023002"/>
    </source>
</evidence>